<dbReference type="InterPro" id="IPR004332">
    <property type="entry name" value="Transposase_MuDR"/>
</dbReference>
<feature type="domain" description="MULE transposase" evidence="6">
    <location>
        <begin position="320"/>
        <end position="415"/>
    </location>
</feature>
<evidence type="ECO:0000256" key="1">
    <source>
        <dbReference type="ARBA" id="ARBA00022578"/>
    </source>
</evidence>
<dbReference type="InterPro" id="IPR001207">
    <property type="entry name" value="Transposase_mutator"/>
</dbReference>
<dbReference type="PANTHER" id="PTHR31973:SF191">
    <property type="entry name" value="OS05G0489400 PROTEIN"/>
    <property type="match status" value="1"/>
</dbReference>
<dbReference type="Pfam" id="PF03108">
    <property type="entry name" value="DBD_Tnp_Mut"/>
    <property type="match status" value="1"/>
</dbReference>
<evidence type="ECO:0000256" key="4">
    <source>
        <dbReference type="SAM" id="MobiDB-lite"/>
    </source>
</evidence>
<proteinExistence type="predicted"/>
<evidence type="ECO:0000259" key="6">
    <source>
        <dbReference type="Pfam" id="PF10551"/>
    </source>
</evidence>
<accession>A0AAW2RFS1</accession>
<dbReference type="AlphaFoldDB" id="A0AAW2RFS1"/>
<keyword evidence="1" id="KW-0815">Transposition</keyword>
<evidence type="ECO:0000259" key="5">
    <source>
        <dbReference type="Pfam" id="PF03108"/>
    </source>
</evidence>
<dbReference type="PANTHER" id="PTHR31973">
    <property type="entry name" value="POLYPROTEIN, PUTATIVE-RELATED"/>
    <property type="match status" value="1"/>
</dbReference>
<name>A0AAW2RFS1_SESRA</name>
<comment type="caution">
    <text evidence="7">The sequence shown here is derived from an EMBL/GenBank/DDBJ whole genome shotgun (WGS) entry which is preliminary data.</text>
</comment>
<keyword evidence="3" id="KW-0233">DNA recombination</keyword>
<reference evidence="7" key="2">
    <citation type="journal article" date="2024" name="Plant">
        <title>Genomic evolution and insights into agronomic trait innovations of Sesamum species.</title>
        <authorList>
            <person name="Miao H."/>
            <person name="Wang L."/>
            <person name="Qu L."/>
            <person name="Liu H."/>
            <person name="Sun Y."/>
            <person name="Le M."/>
            <person name="Wang Q."/>
            <person name="Wei S."/>
            <person name="Zheng Y."/>
            <person name="Lin W."/>
            <person name="Duan Y."/>
            <person name="Cao H."/>
            <person name="Xiong S."/>
            <person name="Wang X."/>
            <person name="Wei L."/>
            <person name="Li C."/>
            <person name="Ma Q."/>
            <person name="Ju M."/>
            <person name="Zhao R."/>
            <person name="Li G."/>
            <person name="Mu C."/>
            <person name="Tian Q."/>
            <person name="Mei H."/>
            <person name="Zhang T."/>
            <person name="Gao T."/>
            <person name="Zhang H."/>
        </authorList>
    </citation>
    <scope>NUCLEOTIDE SEQUENCE</scope>
    <source>
        <strain evidence="7">G02</strain>
    </source>
</reference>
<feature type="region of interest" description="Disordered" evidence="4">
    <location>
        <begin position="38"/>
        <end position="110"/>
    </location>
</feature>
<dbReference type="GO" id="GO:0004803">
    <property type="term" value="F:transposase activity"/>
    <property type="evidence" value="ECO:0007669"/>
    <property type="project" value="InterPro"/>
</dbReference>
<gene>
    <name evidence="7" type="ORF">Sradi_3184500</name>
</gene>
<dbReference type="GO" id="GO:0006313">
    <property type="term" value="P:DNA transposition"/>
    <property type="evidence" value="ECO:0007669"/>
    <property type="project" value="InterPro"/>
</dbReference>
<dbReference type="GO" id="GO:0003677">
    <property type="term" value="F:DNA binding"/>
    <property type="evidence" value="ECO:0007669"/>
    <property type="project" value="UniProtKB-KW"/>
</dbReference>
<keyword evidence="2" id="KW-0238">DNA-binding</keyword>
<organism evidence="7">
    <name type="scientific">Sesamum radiatum</name>
    <name type="common">Black benniseed</name>
    <dbReference type="NCBI Taxonomy" id="300843"/>
    <lineage>
        <taxon>Eukaryota</taxon>
        <taxon>Viridiplantae</taxon>
        <taxon>Streptophyta</taxon>
        <taxon>Embryophyta</taxon>
        <taxon>Tracheophyta</taxon>
        <taxon>Spermatophyta</taxon>
        <taxon>Magnoliopsida</taxon>
        <taxon>eudicotyledons</taxon>
        <taxon>Gunneridae</taxon>
        <taxon>Pentapetalae</taxon>
        <taxon>asterids</taxon>
        <taxon>lamiids</taxon>
        <taxon>Lamiales</taxon>
        <taxon>Pedaliaceae</taxon>
        <taxon>Sesamum</taxon>
    </lineage>
</organism>
<evidence type="ECO:0000256" key="3">
    <source>
        <dbReference type="ARBA" id="ARBA00023172"/>
    </source>
</evidence>
<dbReference type="EMBL" id="JACGWJ010000013">
    <property type="protein sequence ID" value="KAL0378790.1"/>
    <property type="molecule type" value="Genomic_DNA"/>
</dbReference>
<sequence length="448" mass="50748">MRVLVRVVQGLRVLKGLRVVQGIRVLKAMRVVQGGNEGGAGDELVDSDYEMGEGNNNEKMITENEVRTGGENVGDESGSTSEDEEIDVVDNEGDLDEHRDSDGNDGDGGTVAVFNPEDTYDPTFELGMRFSNKSEFKKALLSHAIKSKRTLKFIKNDKIMVYAKCGNEDCEWKMHAIKMQDEETFHINLYNPKHSCPQIFDVKNVKTAWLKDKYLQKFKSDPKRSMKGFRVDIINELRVNVSKDQAYRAKRAALKEIEGSPDYQYTRLWDYAEEVRATNPGSTVILGTEEADDGEHRFSRMYVCFGGLKSGFKAGCRPIIGVDGCHLKGPNGSILLTAIGVDPNNSLFPIAYDVVNKECRETWEWFLIILKHDLNIIRQHEFTFMSDKQKGLMQAFEEVFPGSDHRFCVRHLHNNFKQAGFRGLAYKNALWKAAKACTVIEFKKACKK</sequence>
<evidence type="ECO:0000313" key="7">
    <source>
        <dbReference type="EMBL" id="KAL0378790.1"/>
    </source>
</evidence>
<feature type="compositionally biased region" description="Acidic residues" evidence="4">
    <location>
        <begin position="81"/>
        <end position="95"/>
    </location>
</feature>
<evidence type="ECO:0008006" key="8">
    <source>
        <dbReference type="Google" id="ProtNLM"/>
    </source>
</evidence>
<protein>
    <recommendedName>
        <fullName evidence="8">Transposase MuDR plant domain-containing protein</fullName>
    </recommendedName>
</protein>
<evidence type="ECO:0000256" key="2">
    <source>
        <dbReference type="ARBA" id="ARBA00023125"/>
    </source>
</evidence>
<dbReference type="InterPro" id="IPR018289">
    <property type="entry name" value="MULE_transposase_dom"/>
</dbReference>
<dbReference type="PROSITE" id="PS01007">
    <property type="entry name" value="TRANSPOSASE_MUTATOR"/>
    <property type="match status" value="1"/>
</dbReference>
<dbReference type="Pfam" id="PF10551">
    <property type="entry name" value="MULE"/>
    <property type="match status" value="1"/>
</dbReference>
<reference evidence="7" key="1">
    <citation type="submission" date="2020-06" db="EMBL/GenBank/DDBJ databases">
        <authorList>
            <person name="Li T."/>
            <person name="Hu X."/>
            <person name="Zhang T."/>
            <person name="Song X."/>
            <person name="Zhang H."/>
            <person name="Dai N."/>
            <person name="Sheng W."/>
            <person name="Hou X."/>
            <person name="Wei L."/>
        </authorList>
    </citation>
    <scope>NUCLEOTIDE SEQUENCE</scope>
    <source>
        <strain evidence="7">G02</strain>
        <tissue evidence="7">Leaf</tissue>
    </source>
</reference>
<feature type="domain" description="Transposase MuDR plant" evidence="5">
    <location>
        <begin position="124"/>
        <end position="187"/>
    </location>
</feature>